<accession>A0A5B8G188</accession>
<name>A0A5B8G188_9RHOB</name>
<dbReference type="OrthoDB" id="8005167at2"/>
<proteinExistence type="predicted"/>
<dbReference type="AlphaFoldDB" id="A0A5B8G188"/>
<dbReference type="EMBL" id="CP040818">
    <property type="protein sequence ID" value="QDL92822.1"/>
    <property type="molecule type" value="Genomic_DNA"/>
</dbReference>
<organism evidence="2 3">
    <name type="scientific">Paroceanicella profunda</name>
    <dbReference type="NCBI Taxonomy" id="2579971"/>
    <lineage>
        <taxon>Bacteria</taxon>
        <taxon>Pseudomonadati</taxon>
        <taxon>Pseudomonadota</taxon>
        <taxon>Alphaproteobacteria</taxon>
        <taxon>Rhodobacterales</taxon>
        <taxon>Paracoccaceae</taxon>
        <taxon>Paroceanicella</taxon>
    </lineage>
</organism>
<keyword evidence="3" id="KW-1185">Reference proteome</keyword>
<dbReference type="InterPro" id="IPR009506">
    <property type="entry name" value="YjiS-like"/>
</dbReference>
<reference evidence="2 3" key="1">
    <citation type="submission" date="2019-06" db="EMBL/GenBank/DDBJ databases">
        <title>Genome sequence of Rhodobacteraceae bacterium D4M1.</title>
        <authorList>
            <person name="Cao J."/>
        </authorList>
    </citation>
    <scope>NUCLEOTIDE SEQUENCE [LARGE SCALE GENOMIC DNA]</scope>
    <source>
        <strain evidence="2 3">D4M1</strain>
    </source>
</reference>
<gene>
    <name evidence="2" type="ORF">FDP22_14140</name>
</gene>
<feature type="domain" description="YjiS-like" evidence="1">
    <location>
        <begin position="30"/>
        <end position="64"/>
    </location>
</feature>
<dbReference type="Pfam" id="PF06568">
    <property type="entry name" value="YjiS-like"/>
    <property type="match status" value="1"/>
</dbReference>
<evidence type="ECO:0000313" key="3">
    <source>
        <dbReference type="Proteomes" id="UP000305888"/>
    </source>
</evidence>
<dbReference type="KEGG" id="ppru:FDP22_14140"/>
<evidence type="ECO:0000259" key="1">
    <source>
        <dbReference type="Pfam" id="PF06568"/>
    </source>
</evidence>
<dbReference type="RefSeq" id="WP_138574631.1">
    <property type="nucleotide sequence ID" value="NZ_CP040818.1"/>
</dbReference>
<dbReference type="Proteomes" id="UP000305888">
    <property type="component" value="Chromosome"/>
</dbReference>
<evidence type="ECO:0000313" key="2">
    <source>
        <dbReference type="EMBL" id="QDL92822.1"/>
    </source>
</evidence>
<protein>
    <submittedName>
        <fullName evidence="2">DUF1127 domain-containing protein</fullName>
    </submittedName>
</protein>
<sequence length="75" mass="8514">MPVKSSELLALDLGAQNRLPVLADVLVRFARLTVVWTHRARTRRSLAQMDETRLADIGITREMALIEAAKPFWRA</sequence>